<evidence type="ECO:0000256" key="2">
    <source>
        <dbReference type="ARBA" id="ARBA00006039"/>
    </source>
</evidence>
<keyword evidence="4 7" id="KW-0963">Cytoplasm</keyword>
<dbReference type="SUPFAM" id="SSF90096">
    <property type="entry name" value="Subunits of heterodimeric actin filament capping protein Capz"/>
    <property type="match status" value="1"/>
</dbReference>
<dbReference type="InterPro" id="IPR037282">
    <property type="entry name" value="CapZ_alpha/beta"/>
</dbReference>
<dbReference type="InterPro" id="IPR019771">
    <property type="entry name" value="F-actin_capping_bsu_CS"/>
</dbReference>
<dbReference type="PRINTS" id="PR00192">
    <property type="entry name" value="FACTINCAPB"/>
</dbReference>
<accession>A0AAV7YCG3</accession>
<comment type="caution">
    <text evidence="8">The sequence shown here is derived from an EMBL/GenBank/DDBJ whole genome shotgun (WGS) entry which is preliminary data.</text>
</comment>
<dbReference type="GO" id="GO:0051015">
    <property type="term" value="F:actin filament binding"/>
    <property type="evidence" value="ECO:0007669"/>
    <property type="project" value="TreeGrafter"/>
</dbReference>
<comment type="subcellular location">
    <subcellularLocation>
        <location evidence="1 7">Cytoplasm</location>
        <location evidence="1 7">Cytoskeleton</location>
    </subcellularLocation>
</comment>
<keyword evidence="3 7" id="KW-0117">Actin capping</keyword>
<evidence type="ECO:0000256" key="7">
    <source>
        <dbReference type="RuleBase" id="RU365078"/>
    </source>
</evidence>
<protein>
    <recommendedName>
        <fullName evidence="7">F-actin-capping protein subunit beta</fullName>
    </recommendedName>
</protein>
<dbReference type="GO" id="GO:0030036">
    <property type="term" value="P:actin cytoskeleton organization"/>
    <property type="evidence" value="ECO:0007669"/>
    <property type="project" value="InterPro"/>
</dbReference>
<dbReference type="GO" id="GO:0051016">
    <property type="term" value="P:barbed-end actin filament capping"/>
    <property type="evidence" value="ECO:0007669"/>
    <property type="project" value="UniProtKB-UniRule"/>
</dbReference>
<dbReference type="PANTHER" id="PTHR10619">
    <property type="entry name" value="F-ACTIN-CAPPING PROTEIN SUBUNIT BETA"/>
    <property type="match status" value="1"/>
</dbReference>
<dbReference type="Pfam" id="PF01115">
    <property type="entry name" value="F_actin_cap_B"/>
    <property type="match status" value="1"/>
</dbReference>
<dbReference type="PANTHER" id="PTHR10619:SF0">
    <property type="entry name" value="F-ACTIN-CAPPING PROTEIN SUBUNIT BETA ISOFORMS 1 AND 2"/>
    <property type="match status" value="1"/>
</dbReference>
<dbReference type="Proteomes" id="UP001150062">
    <property type="component" value="Unassembled WGS sequence"/>
</dbReference>
<comment type="function">
    <text evidence="7">F-actin-capping proteins bind in a Ca(2+)-independent manner to the fast growing ends of actin filaments (barbed end) thereby blocking the exchange of subunits at these ends. Unlike other capping proteins (such as gelsolin and severin), these proteins do not sever actin filaments.</text>
</comment>
<evidence type="ECO:0000256" key="5">
    <source>
        <dbReference type="ARBA" id="ARBA00023203"/>
    </source>
</evidence>
<evidence type="ECO:0000256" key="1">
    <source>
        <dbReference type="ARBA" id="ARBA00004245"/>
    </source>
</evidence>
<evidence type="ECO:0000313" key="10">
    <source>
        <dbReference type="Proteomes" id="UP001146793"/>
    </source>
</evidence>
<dbReference type="Gene3D" id="1.20.58.570">
    <property type="match status" value="1"/>
</dbReference>
<dbReference type="InterPro" id="IPR042276">
    <property type="entry name" value="CapZ_alpha/beta_2"/>
</dbReference>
<evidence type="ECO:0000313" key="9">
    <source>
        <dbReference type="EMBL" id="KAJ6228292.1"/>
    </source>
</evidence>
<dbReference type="GO" id="GO:0005737">
    <property type="term" value="C:cytoplasm"/>
    <property type="evidence" value="ECO:0007669"/>
    <property type="project" value="InterPro"/>
</dbReference>
<evidence type="ECO:0000313" key="8">
    <source>
        <dbReference type="EMBL" id="KAJ3426319.1"/>
    </source>
</evidence>
<dbReference type="InterPro" id="IPR043175">
    <property type="entry name" value="CAPZB_N"/>
</dbReference>
<keyword evidence="6 7" id="KW-0206">Cytoskeleton</keyword>
<evidence type="ECO:0000256" key="3">
    <source>
        <dbReference type="ARBA" id="ARBA00022467"/>
    </source>
</evidence>
<reference evidence="9" key="1">
    <citation type="submission" date="2022-08" db="EMBL/GenBank/DDBJ databases">
        <title>Novel sulfate-reducing endosymbionts in the free-living metamonad Anaeramoeba.</title>
        <authorList>
            <person name="Jerlstrom-Hultqvist J."/>
            <person name="Cepicka I."/>
            <person name="Gallot-Lavallee L."/>
            <person name="Salas-Leiva D."/>
            <person name="Curtis B.A."/>
            <person name="Zahonova K."/>
            <person name="Pipaliya S."/>
            <person name="Dacks J."/>
            <person name="Roger A.J."/>
        </authorList>
    </citation>
    <scope>NUCLEOTIDE SEQUENCE</scope>
    <source>
        <strain evidence="9">Schooner1</strain>
    </source>
</reference>
<keyword evidence="5 7" id="KW-0009">Actin-binding</keyword>
<dbReference type="GO" id="GO:0000902">
    <property type="term" value="P:cell morphogenesis"/>
    <property type="evidence" value="ECO:0007669"/>
    <property type="project" value="TreeGrafter"/>
</dbReference>
<proteinExistence type="inferred from homology"/>
<dbReference type="FunFam" id="1.20.58.570:FF:000001">
    <property type="entry name" value="F-actin-capping protein subunit beta"/>
    <property type="match status" value="1"/>
</dbReference>
<dbReference type="EMBL" id="JANTQA010000070">
    <property type="protein sequence ID" value="KAJ3426319.1"/>
    <property type="molecule type" value="Genomic_DNA"/>
</dbReference>
<sequence length="272" mass="30919">MTDEQLDCALDLNRRLPPTNVEDNLAGLIDLVPDLTEDLLNAIDQPLKVATDNGYGRDYLLCDYNRDGDSFRSPWSNQYFPKLKDGALPSKKLRDLEVQANEMFDVYRDLYYEGGVSSVYMWDTEDGFAACVLIKKVGEQNVKKPIQGVWDSIHVIDVTDQGRSALYKTVSTVMLSMITEQKESGSINLSGSMTKEYETDLKVEDQSSHLINMGKVVEDMESKLRNTLDQIYFGKSFDIINDLRSMNGLKVDRKRKEEQQKVFQNIVNSGNN</sequence>
<dbReference type="GO" id="GO:0008290">
    <property type="term" value="C:F-actin capping protein complex"/>
    <property type="evidence" value="ECO:0007669"/>
    <property type="project" value="UniProtKB-UniRule"/>
</dbReference>
<comment type="similarity">
    <text evidence="2 7">Belongs to the F-actin-capping protein beta subunit family.</text>
</comment>
<evidence type="ECO:0000313" key="11">
    <source>
        <dbReference type="Proteomes" id="UP001150062"/>
    </source>
</evidence>
<dbReference type="Proteomes" id="UP001146793">
    <property type="component" value="Unassembled WGS sequence"/>
</dbReference>
<dbReference type="PROSITE" id="PS00231">
    <property type="entry name" value="F_ACTIN_CAPPING_BETA"/>
    <property type="match status" value="1"/>
</dbReference>
<evidence type="ECO:0000256" key="4">
    <source>
        <dbReference type="ARBA" id="ARBA00022490"/>
    </source>
</evidence>
<dbReference type="AlphaFoldDB" id="A0AAV7YCG3"/>
<dbReference type="InterPro" id="IPR001698">
    <property type="entry name" value="CAPZB"/>
</dbReference>
<name>A0AAV7YCG3_9EUKA</name>
<reference evidence="8" key="2">
    <citation type="submission" date="2022-08" db="EMBL/GenBank/DDBJ databases">
        <title>Novel sulphate-reducing endosymbionts in the free-living metamonad Anaeramoeba.</title>
        <authorList>
            <person name="Jerlstrom-Hultqvist J."/>
            <person name="Cepicka I."/>
            <person name="Gallot-Lavallee L."/>
            <person name="Salas-Leiva D."/>
            <person name="Curtis B.A."/>
            <person name="Zahonova K."/>
            <person name="Pipaliya S."/>
            <person name="Dacks J."/>
            <person name="Roger A.J."/>
        </authorList>
    </citation>
    <scope>NUCLEOTIDE SEQUENCE</scope>
    <source>
        <strain evidence="8">Busselton2</strain>
    </source>
</reference>
<dbReference type="Gene3D" id="3.90.1150.210">
    <property type="entry name" value="F-actin capping protein, beta subunit"/>
    <property type="match status" value="1"/>
</dbReference>
<evidence type="ECO:0000256" key="6">
    <source>
        <dbReference type="ARBA" id="ARBA00023212"/>
    </source>
</evidence>
<organism evidence="8 10">
    <name type="scientific">Anaeramoeba flamelloides</name>
    <dbReference type="NCBI Taxonomy" id="1746091"/>
    <lineage>
        <taxon>Eukaryota</taxon>
        <taxon>Metamonada</taxon>
        <taxon>Anaeramoebidae</taxon>
        <taxon>Anaeramoeba</taxon>
    </lineage>
</organism>
<dbReference type="EMBL" id="JAOAOG010000329">
    <property type="protein sequence ID" value="KAJ6228292.1"/>
    <property type="molecule type" value="Genomic_DNA"/>
</dbReference>
<gene>
    <name evidence="8" type="ORF">M0812_28772</name>
    <name evidence="9" type="ORF">M0813_09120</name>
</gene>
<comment type="subunit">
    <text evidence="7">Heterodimer of an alpha and a beta subunit.</text>
</comment>
<keyword evidence="11" id="KW-1185">Reference proteome</keyword>